<gene>
    <name evidence="2" type="ORF">OM076_10635</name>
</gene>
<evidence type="ECO:0000256" key="1">
    <source>
        <dbReference type="SAM" id="MobiDB-lite"/>
    </source>
</evidence>
<reference evidence="2" key="1">
    <citation type="submission" date="2022-10" db="EMBL/GenBank/DDBJ databases">
        <title>The WGS of Solirubrobacter ginsenosidimutans DSM 21036.</title>
        <authorList>
            <person name="Jiang Z."/>
        </authorList>
    </citation>
    <scope>NUCLEOTIDE SEQUENCE</scope>
    <source>
        <strain evidence="2">DSM 21036</strain>
    </source>
</reference>
<dbReference type="Proteomes" id="UP001149140">
    <property type="component" value="Unassembled WGS sequence"/>
</dbReference>
<dbReference type="RefSeq" id="WP_270039715.1">
    <property type="nucleotide sequence ID" value="NZ_JAPDOD010000006.1"/>
</dbReference>
<dbReference type="AlphaFoldDB" id="A0A9X3MQX2"/>
<comment type="caution">
    <text evidence="2">The sequence shown here is derived from an EMBL/GenBank/DDBJ whole genome shotgun (WGS) entry which is preliminary data.</text>
</comment>
<dbReference type="EMBL" id="JAPDOD010000006">
    <property type="protein sequence ID" value="MDA0160722.1"/>
    <property type="molecule type" value="Genomic_DNA"/>
</dbReference>
<keyword evidence="3" id="KW-1185">Reference proteome</keyword>
<feature type="region of interest" description="Disordered" evidence="1">
    <location>
        <begin position="94"/>
        <end position="113"/>
    </location>
</feature>
<protein>
    <submittedName>
        <fullName evidence="2">Uncharacterized protein</fullName>
    </submittedName>
</protein>
<name>A0A9X3MQX2_9ACTN</name>
<evidence type="ECO:0000313" key="2">
    <source>
        <dbReference type="EMBL" id="MDA0160722.1"/>
    </source>
</evidence>
<evidence type="ECO:0000313" key="3">
    <source>
        <dbReference type="Proteomes" id="UP001149140"/>
    </source>
</evidence>
<organism evidence="2 3">
    <name type="scientific">Solirubrobacter ginsenosidimutans</name>
    <dbReference type="NCBI Taxonomy" id="490573"/>
    <lineage>
        <taxon>Bacteria</taxon>
        <taxon>Bacillati</taxon>
        <taxon>Actinomycetota</taxon>
        <taxon>Thermoleophilia</taxon>
        <taxon>Solirubrobacterales</taxon>
        <taxon>Solirubrobacteraceae</taxon>
        <taxon>Solirubrobacter</taxon>
    </lineage>
</organism>
<sequence>MPRLPLTYANVVASLALFVALGGTSVAATGMISGAKLKQHSLPADRIKNHSLTANQLDVAKLGTVPSAASAAHADTATTATGAAHAAAADDASHATAADDATHAGRADEAGHAKDASTLDGLDAKAFMPAGQVLAGSAQTWAVPAQTFLTSPLGFRLETDGVAGFDATVTLRNLRSTNLAVTGDPGATTVTPGGTLKIKDGAASPLNGVGDHELKFLVQDPTASTAEALVDCFVPAAGTGASRSFCMSIYTP</sequence>
<proteinExistence type="predicted"/>
<feature type="compositionally biased region" description="Basic and acidic residues" evidence="1">
    <location>
        <begin position="100"/>
        <end position="113"/>
    </location>
</feature>
<accession>A0A9X3MQX2</accession>